<name>A0A2M8QEA0_9CHLR</name>
<dbReference type="Gene3D" id="3.90.320.10">
    <property type="match status" value="1"/>
</dbReference>
<gene>
    <name evidence="2" type="ORF">CUN48_05140</name>
</gene>
<feature type="transmembrane region" description="Helical" evidence="1">
    <location>
        <begin position="56"/>
        <end position="82"/>
    </location>
</feature>
<keyword evidence="1" id="KW-0812">Transmembrane</keyword>
<dbReference type="AlphaFoldDB" id="A0A2M8QEA0"/>
<evidence type="ECO:0000313" key="3">
    <source>
        <dbReference type="Proteomes" id="UP000230790"/>
    </source>
</evidence>
<comment type="caution">
    <text evidence="2">The sequence shown here is derived from an EMBL/GenBank/DDBJ whole genome shotgun (WGS) entry which is preliminary data.</text>
</comment>
<sequence length="83" mass="8895">MSDFRQQHVIRASDIGQYAYCARAWWLISVVGAPSANAAELQRGAAMHRRHGRATWLSGVLVIAAAALAGLALLILIASIIAR</sequence>
<proteinExistence type="predicted"/>
<accession>A0A2M8QEA0</accession>
<dbReference type="InterPro" id="IPR011604">
    <property type="entry name" value="PDDEXK-like_dom_sf"/>
</dbReference>
<protein>
    <submittedName>
        <fullName evidence="2">Uncharacterized protein</fullName>
    </submittedName>
</protein>
<keyword evidence="1" id="KW-1133">Transmembrane helix</keyword>
<reference evidence="2 3" key="1">
    <citation type="submission" date="2017-11" db="EMBL/GenBank/DDBJ databases">
        <title>Evolution of Phototrophy in the Chloroflexi Phylum Driven by Horizontal Gene Transfer.</title>
        <authorList>
            <person name="Ward L.M."/>
            <person name="Hemp J."/>
            <person name="Shih P.M."/>
            <person name="Mcglynn S.E."/>
            <person name="Fischer W."/>
        </authorList>
    </citation>
    <scope>NUCLEOTIDE SEQUENCE [LARGE SCALE GENOMIC DNA]</scope>
    <source>
        <strain evidence="2">JP3_7</strain>
    </source>
</reference>
<evidence type="ECO:0000256" key="1">
    <source>
        <dbReference type="SAM" id="Phobius"/>
    </source>
</evidence>
<dbReference type="Proteomes" id="UP000230790">
    <property type="component" value="Unassembled WGS sequence"/>
</dbReference>
<keyword evidence="1" id="KW-0472">Membrane</keyword>
<organism evidence="2 3">
    <name type="scientific">Candidatus Thermofonsia Clade 3 bacterium</name>
    <dbReference type="NCBI Taxonomy" id="2364212"/>
    <lineage>
        <taxon>Bacteria</taxon>
        <taxon>Bacillati</taxon>
        <taxon>Chloroflexota</taxon>
        <taxon>Candidatus Thermofontia</taxon>
        <taxon>Candidatus Thermofonsia Clade 3</taxon>
    </lineage>
</organism>
<evidence type="ECO:0000313" key="2">
    <source>
        <dbReference type="EMBL" id="PJF48088.1"/>
    </source>
</evidence>
<dbReference type="EMBL" id="PGTN01000024">
    <property type="protein sequence ID" value="PJF48088.1"/>
    <property type="molecule type" value="Genomic_DNA"/>
</dbReference>